<protein>
    <submittedName>
        <fullName evidence="3">Uncharacterized protein</fullName>
    </submittedName>
</protein>
<feature type="region of interest" description="Disordered" evidence="2">
    <location>
        <begin position="1"/>
        <end position="55"/>
    </location>
</feature>
<proteinExistence type="predicted"/>
<dbReference type="Proteomes" id="UP000230233">
    <property type="component" value="Chromosome V"/>
</dbReference>
<name>A0A2G5TQ72_9PELO</name>
<keyword evidence="1" id="KW-0175">Coiled coil</keyword>
<feature type="compositionally biased region" description="Pro residues" evidence="2">
    <location>
        <begin position="7"/>
        <end position="21"/>
    </location>
</feature>
<evidence type="ECO:0000256" key="1">
    <source>
        <dbReference type="SAM" id="Coils"/>
    </source>
</evidence>
<reference evidence="4" key="1">
    <citation type="submission" date="2017-10" db="EMBL/GenBank/DDBJ databases">
        <title>Rapid genome shrinkage in a self-fertile nematode reveals novel sperm competition proteins.</title>
        <authorList>
            <person name="Yin D."/>
            <person name="Schwarz E.M."/>
            <person name="Thomas C.G."/>
            <person name="Felde R.L."/>
            <person name="Korf I.F."/>
            <person name="Cutter A.D."/>
            <person name="Schartner C.M."/>
            <person name="Ralston E.J."/>
            <person name="Meyer B.J."/>
            <person name="Haag E.S."/>
        </authorList>
    </citation>
    <scope>NUCLEOTIDE SEQUENCE [LARGE SCALE GENOMIC DNA]</scope>
    <source>
        <strain evidence="4">JU1422</strain>
    </source>
</reference>
<dbReference type="EMBL" id="PDUG01000005">
    <property type="protein sequence ID" value="PIC29424.1"/>
    <property type="molecule type" value="Genomic_DNA"/>
</dbReference>
<gene>
    <name evidence="3" type="primary">Cnig_chr_V.g20999</name>
    <name evidence="3" type="ORF">B9Z55_020999</name>
</gene>
<evidence type="ECO:0000256" key="2">
    <source>
        <dbReference type="SAM" id="MobiDB-lite"/>
    </source>
</evidence>
<feature type="coiled-coil region" evidence="1">
    <location>
        <begin position="184"/>
        <end position="211"/>
    </location>
</feature>
<keyword evidence="4" id="KW-1185">Reference proteome</keyword>
<dbReference type="AlphaFoldDB" id="A0A2G5TQ72"/>
<evidence type="ECO:0000313" key="4">
    <source>
        <dbReference type="Proteomes" id="UP000230233"/>
    </source>
</evidence>
<feature type="compositionally biased region" description="Basic and acidic residues" evidence="2">
    <location>
        <begin position="29"/>
        <end position="50"/>
    </location>
</feature>
<feature type="compositionally biased region" description="Basic and acidic residues" evidence="2">
    <location>
        <begin position="280"/>
        <end position="293"/>
    </location>
</feature>
<feature type="region of interest" description="Disordered" evidence="2">
    <location>
        <begin position="153"/>
        <end position="179"/>
    </location>
</feature>
<sequence>MIRQPEEPPQPPTLPSAPPLDPSDAPDELSEKEQRRLREEEEGNRRKEEQEKEEAEFFAQTCEGVLEEQRQVRLQKNVESENTFRVELKQNTSLKESNVTKIVDKAFSIVLEKDEVIDSKDLAITKYRKMVQILNDRVFQLSTAIEDSRDFYTPFNSNSEDGKSDEMAKREQAENQLHVDSSLSDKLKLDLDRLEVEKKRLEEENQLLKLRIPLPSLFRLEENQQRCVASMPKTLKTPEVPLMPKGSCGARKQPENVPREYFVKEKARDAMFDETMNEHFAQDFDDNKGEKYAPHGLPN</sequence>
<feature type="compositionally biased region" description="Basic and acidic residues" evidence="2">
    <location>
        <begin position="160"/>
        <end position="173"/>
    </location>
</feature>
<dbReference type="OrthoDB" id="10568552at2759"/>
<feature type="region of interest" description="Disordered" evidence="2">
    <location>
        <begin position="280"/>
        <end position="299"/>
    </location>
</feature>
<comment type="caution">
    <text evidence="3">The sequence shown here is derived from an EMBL/GenBank/DDBJ whole genome shotgun (WGS) entry which is preliminary data.</text>
</comment>
<evidence type="ECO:0000313" key="3">
    <source>
        <dbReference type="EMBL" id="PIC29424.1"/>
    </source>
</evidence>
<organism evidence="3 4">
    <name type="scientific">Caenorhabditis nigoni</name>
    <dbReference type="NCBI Taxonomy" id="1611254"/>
    <lineage>
        <taxon>Eukaryota</taxon>
        <taxon>Metazoa</taxon>
        <taxon>Ecdysozoa</taxon>
        <taxon>Nematoda</taxon>
        <taxon>Chromadorea</taxon>
        <taxon>Rhabditida</taxon>
        <taxon>Rhabditina</taxon>
        <taxon>Rhabditomorpha</taxon>
        <taxon>Rhabditoidea</taxon>
        <taxon>Rhabditidae</taxon>
        <taxon>Peloderinae</taxon>
        <taxon>Caenorhabditis</taxon>
    </lineage>
</organism>
<accession>A0A2G5TQ72</accession>